<comment type="subcellular location">
    <subcellularLocation>
        <location evidence="1">Periplasm</location>
    </subcellularLocation>
</comment>
<dbReference type="InterPro" id="IPR030678">
    <property type="entry name" value="Peptide/Ni-bd"/>
</dbReference>
<comment type="caution">
    <text evidence="5">The sequence shown here is derived from an EMBL/GenBank/DDBJ whole genome shotgun (WGS) entry which is preliminary data.</text>
</comment>
<dbReference type="SUPFAM" id="SSF53850">
    <property type="entry name" value="Periplasmic binding protein-like II"/>
    <property type="match status" value="1"/>
</dbReference>
<dbReference type="GO" id="GO:0030288">
    <property type="term" value="C:outer membrane-bounded periplasmic space"/>
    <property type="evidence" value="ECO:0007669"/>
    <property type="project" value="UniProtKB-ARBA"/>
</dbReference>
<comment type="similarity">
    <text evidence="2">Belongs to the bacterial solute-binding protein 5 family.</text>
</comment>
<dbReference type="PANTHER" id="PTHR30290">
    <property type="entry name" value="PERIPLASMIC BINDING COMPONENT OF ABC TRANSPORTER"/>
    <property type="match status" value="1"/>
</dbReference>
<evidence type="ECO:0000259" key="4">
    <source>
        <dbReference type="Pfam" id="PF00496"/>
    </source>
</evidence>
<dbReference type="InterPro" id="IPR000914">
    <property type="entry name" value="SBP_5_dom"/>
</dbReference>
<dbReference type="GO" id="GO:0043190">
    <property type="term" value="C:ATP-binding cassette (ABC) transporter complex"/>
    <property type="evidence" value="ECO:0007669"/>
    <property type="project" value="InterPro"/>
</dbReference>
<evidence type="ECO:0000256" key="1">
    <source>
        <dbReference type="ARBA" id="ARBA00004418"/>
    </source>
</evidence>
<dbReference type="OrthoDB" id="9803988at2"/>
<dbReference type="GO" id="GO:0015833">
    <property type="term" value="P:peptide transport"/>
    <property type="evidence" value="ECO:0007669"/>
    <property type="project" value="TreeGrafter"/>
</dbReference>
<evidence type="ECO:0000256" key="2">
    <source>
        <dbReference type="ARBA" id="ARBA00005695"/>
    </source>
</evidence>
<reference evidence="5 6" key="1">
    <citation type="submission" date="2019-03" db="EMBL/GenBank/DDBJ databases">
        <title>Paracraurococcus aquatilis NE82 genome sequence.</title>
        <authorList>
            <person name="Zhao Y."/>
            <person name="Du Z."/>
        </authorList>
    </citation>
    <scope>NUCLEOTIDE SEQUENCE [LARGE SCALE GENOMIC DNA]</scope>
    <source>
        <strain evidence="5 6">NE82</strain>
    </source>
</reference>
<dbReference type="PANTHER" id="PTHR30290:SF38">
    <property type="entry name" value="D,D-DIPEPTIDE-BINDING PERIPLASMIC PROTEIN DDPA-RELATED"/>
    <property type="match status" value="1"/>
</dbReference>
<dbReference type="PIRSF" id="PIRSF002741">
    <property type="entry name" value="MppA"/>
    <property type="match status" value="1"/>
</dbReference>
<feature type="domain" description="Solute-binding protein family 5" evidence="4">
    <location>
        <begin position="110"/>
        <end position="469"/>
    </location>
</feature>
<dbReference type="CDD" id="cd08515">
    <property type="entry name" value="PBP2_NikA_DppA_OppA_like_10"/>
    <property type="match status" value="1"/>
</dbReference>
<dbReference type="AlphaFoldDB" id="A0A4R4DQR1"/>
<name>A0A4R4DQR1_9PROT</name>
<keyword evidence="3" id="KW-0732">Signal</keyword>
<gene>
    <name evidence="5" type="ORF">EXY23_09210</name>
</gene>
<evidence type="ECO:0000313" key="5">
    <source>
        <dbReference type="EMBL" id="TCZ63562.1"/>
    </source>
</evidence>
<organism evidence="5 6">
    <name type="scientific">Roseicella aquatilis</name>
    <dbReference type="NCBI Taxonomy" id="2527868"/>
    <lineage>
        <taxon>Bacteria</taxon>
        <taxon>Pseudomonadati</taxon>
        <taxon>Pseudomonadota</taxon>
        <taxon>Alphaproteobacteria</taxon>
        <taxon>Acetobacterales</taxon>
        <taxon>Roseomonadaceae</taxon>
        <taxon>Roseicella</taxon>
    </lineage>
</organism>
<accession>A0A4R4DQR1</accession>
<dbReference type="GO" id="GO:1904680">
    <property type="term" value="F:peptide transmembrane transporter activity"/>
    <property type="evidence" value="ECO:0007669"/>
    <property type="project" value="TreeGrafter"/>
</dbReference>
<evidence type="ECO:0000313" key="6">
    <source>
        <dbReference type="Proteomes" id="UP000295023"/>
    </source>
</evidence>
<dbReference type="EMBL" id="SKBM01000007">
    <property type="protein sequence ID" value="TCZ63562.1"/>
    <property type="molecule type" value="Genomic_DNA"/>
</dbReference>
<dbReference type="Pfam" id="PF00496">
    <property type="entry name" value="SBP_bac_5"/>
    <property type="match status" value="1"/>
</dbReference>
<dbReference type="Gene3D" id="3.40.190.10">
    <property type="entry name" value="Periplasmic binding protein-like II"/>
    <property type="match status" value="1"/>
</dbReference>
<proteinExistence type="inferred from homology"/>
<keyword evidence="6" id="KW-1185">Reference proteome</keyword>
<evidence type="ECO:0000256" key="3">
    <source>
        <dbReference type="ARBA" id="ARBA00022729"/>
    </source>
</evidence>
<dbReference type="Gene3D" id="3.10.105.10">
    <property type="entry name" value="Dipeptide-binding Protein, Domain 3"/>
    <property type="match status" value="1"/>
</dbReference>
<dbReference type="InterPro" id="IPR039424">
    <property type="entry name" value="SBP_5"/>
</dbReference>
<dbReference type="Proteomes" id="UP000295023">
    <property type="component" value="Unassembled WGS sequence"/>
</dbReference>
<sequence>MGWHGPSLRPACRVVQPAGRRPAALLPSRASIGRVMAMLRRDVLLAGAGVAAGLGLGREALAQKSAETLRIVMRDALPNIDPYYNNLRTGLVMAHQAWDTLVHRDPESFEIKPLLATAWRFPEPTVLELDIRQGVKFHDGSDLTAEDVVYTLNLVSSPESRVATPSNYAWIEKAEATGPFAVRVRLKRPTPAALEYLALVTPVYPKAYREKVGADGYVRAPVGAGPYRITKFEPGAAVEFERFDGYWQGSPKGRPAIRRLSVRFVPDATTELTELLSGRADWIWNMNPDQFEQVNRLPMVQAVRQESMRLGYMSIDAAGRSGADNPLTKLKVRQAIWHAVDRKAIAEKLVTGGSRVPVAPCYPSQFGCDAQAATTYDYDPARAKALLAEAGYPGGFETEVVSYVLPQWGSAVQNYLQAVGIKARLTQMQVAAAIQRNWQGNTPLFLGSWGSYSVNDVSAIMPVFFGGGNDDYVRDPEMQRLMLEGGSSMDPEARKHAYSAAIKRATEQAYWLPLHTYVTTYGFSRQLNFKPYADELPRFYLTNWK</sequence>
<protein>
    <submittedName>
        <fullName evidence="5">ABC transporter substrate-binding protein</fullName>
    </submittedName>
</protein>